<keyword evidence="3" id="KW-1185">Reference proteome</keyword>
<organism evidence="2 3">
    <name type="scientific">Loigolactobacillus backii</name>
    <dbReference type="NCBI Taxonomy" id="375175"/>
    <lineage>
        <taxon>Bacteria</taxon>
        <taxon>Bacillati</taxon>
        <taxon>Bacillota</taxon>
        <taxon>Bacilli</taxon>
        <taxon>Lactobacillales</taxon>
        <taxon>Lactobacillaceae</taxon>
        <taxon>Loigolactobacillus</taxon>
    </lineage>
</organism>
<dbReference type="RefSeq" id="WP_068280097.1">
    <property type="nucleotide sequence ID" value="NZ_CP014873.1"/>
</dbReference>
<dbReference type="SUPFAM" id="SSF47413">
    <property type="entry name" value="lambda repressor-like DNA-binding domains"/>
    <property type="match status" value="1"/>
</dbReference>
<dbReference type="Gene3D" id="1.10.260.40">
    <property type="entry name" value="lambda repressor-like DNA-binding domains"/>
    <property type="match status" value="1"/>
</dbReference>
<dbReference type="SMART" id="SM00530">
    <property type="entry name" value="HTH_XRE"/>
    <property type="match status" value="1"/>
</dbReference>
<proteinExistence type="predicted"/>
<dbReference type="Proteomes" id="UP000078582">
    <property type="component" value="Chromosome"/>
</dbReference>
<evidence type="ECO:0000259" key="1">
    <source>
        <dbReference type="PROSITE" id="PS50943"/>
    </source>
</evidence>
<dbReference type="InterPro" id="IPR010982">
    <property type="entry name" value="Lambda_DNA-bd_dom_sf"/>
</dbReference>
<dbReference type="STRING" id="375175.AYR53_11845"/>
<evidence type="ECO:0000313" key="3">
    <source>
        <dbReference type="Proteomes" id="UP000078582"/>
    </source>
</evidence>
<gene>
    <name evidence="2" type="ORF">AYR53_11845</name>
</gene>
<accession>A0A192H586</accession>
<dbReference type="GO" id="GO:0003677">
    <property type="term" value="F:DNA binding"/>
    <property type="evidence" value="ECO:0007669"/>
    <property type="project" value="InterPro"/>
</dbReference>
<dbReference type="AlphaFoldDB" id="A0A192H586"/>
<dbReference type="GeneID" id="42982953"/>
<reference evidence="2 3" key="1">
    <citation type="submission" date="2016-03" db="EMBL/GenBank/DDBJ databases">
        <title>Pediococcus and Lactobacillus from brewery environment - whole genome sequencing and assembly.</title>
        <authorList>
            <person name="Behr J."/>
            <person name="Geissler A.J."/>
            <person name="Vogel R.F."/>
        </authorList>
    </citation>
    <scope>NUCLEOTIDE SEQUENCE [LARGE SCALE GENOMIC DNA]</scope>
    <source>
        <strain evidence="2 3">TMW 1.1989</strain>
    </source>
</reference>
<dbReference type="OrthoDB" id="2971638at2"/>
<name>A0A192H586_9LACO</name>
<dbReference type="EMBL" id="CP014873">
    <property type="protein sequence ID" value="ANK63403.1"/>
    <property type="molecule type" value="Genomic_DNA"/>
</dbReference>
<dbReference type="Pfam" id="PF01381">
    <property type="entry name" value="HTH_3"/>
    <property type="match status" value="1"/>
</dbReference>
<feature type="domain" description="HTH cro/C1-type" evidence="1">
    <location>
        <begin position="8"/>
        <end position="62"/>
    </location>
</feature>
<dbReference type="InterPro" id="IPR001387">
    <property type="entry name" value="Cro/C1-type_HTH"/>
</dbReference>
<protein>
    <submittedName>
        <fullName evidence="2">Transcriptional regulator</fullName>
    </submittedName>
</protein>
<dbReference type="PROSITE" id="PS50943">
    <property type="entry name" value="HTH_CROC1"/>
    <property type="match status" value="1"/>
</dbReference>
<dbReference type="CDD" id="cd00093">
    <property type="entry name" value="HTH_XRE"/>
    <property type="match status" value="1"/>
</dbReference>
<evidence type="ECO:0000313" key="2">
    <source>
        <dbReference type="EMBL" id="ANK63403.1"/>
    </source>
</evidence>
<sequence>MSVNLKRIKGERTAQGLTQREMATRLGWTRGMYAKREAGFVQLGADDLAKIAEALGYDPDKIGIFFKPSVPKRD</sequence>